<evidence type="ECO:0000313" key="13">
    <source>
        <dbReference type="EMBL" id="EEB15394.1"/>
    </source>
</evidence>
<dbReference type="PRINTS" id="PR01610">
    <property type="entry name" value="CD36ANTIGEN"/>
</dbReference>
<protein>
    <submittedName>
        <fullName evidence="13 14">Scavenger receptor class B member, putative</fullName>
    </submittedName>
</protein>
<proteinExistence type="inferred from homology"/>
<dbReference type="CTD" id="8233570"/>
<feature type="region of interest" description="Disordered" evidence="11">
    <location>
        <begin position="553"/>
        <end position="643"/>
    </location>
</feature>
<evidence type="ECO:0000313" key="15">
    <source>
        <dbReference type="Proteomes" id="UP000009046"/>
    </source>
</evidence>
<keyword evidence="9" id="KW-0325">Glycoprotein</keyword>
<keyword evidence="15" id="KW-1185">Reference proteome</keyword>
<dbReference type="PANTHER" id="PTHR11923:SF67">
    <property type="entry name" value="RE68569P"/>
    <property type="match status" value="1"/>
</dbReference>
<evidence type="ECO:0000256" key="3">
    <source>
        <dbReference type="ARBA" id="ARBA00022475"/>
    </source>
</evidence>
<evidence type="ECO:0000256" key="6">
    <source>
        <dbReference type="ARBA" id="ARBA00023136"/>
    </source>
</evidence>
<dbReference type="FunCoup" id="E0VPT8">
    <property type="interactions" value="7"/>
</dbReference>
<dbReference type="InterPro" id="IPR005428">
    <property type="entry name" value="CD36/SCARB1/SNMP1"/>
</dbReference>
<dbReference type="InParanoid" id="E0VPT8"/>
<dbReference type="InterPro" id="IPR002159">
    <property type="entry name" value="CD36_fam"/>
</dbReference>
<feature type="disulfide bond" evidence="10">
    <location>
        <begin position="314"/>
        <end position="319"/>
    </location>
</feature>
<dbReference type="Proteomes" id="UP000009046">
    <property type="component" value="Unassembled WGS sequence"/>
</dbReference>
<dbReference type="eggNOG" id="KOG3776">
    <property type="taxonomic scope" value="Eukaryota"/>
</dbReference>
<dbReference type="OrthoDB" id="18585at2759"/>
<keyword evidence="5 12" id="KW-1133">Transmembrane helix</keyword>
<reference evidence="14" key="3">
    <citation type="submission" date="2020-05" db="UniProtKB">
        <authorList>
            <consortium name="EnsemblMetazoa"/>
        </authorList>
    </citation>
    <scope>IDENTIFICATION</scope>
    <source>
        <strain evidence="14">USDA</strain>
    </source>
</reference>
<accession>E0VPT8</accession>
<keyword evidence="4 12" id="KW-0812">Transmembrane</keyword>
<evidence type="ECO:0000313" key="14">
    <source>
        <dbReference type="EnsemblMetazoa" id="PHUM365540-PA"/>
    </source>
</evidence>
<dbReference type="HOGENOM" id="CLU_019853_2_0_1"/>
<organism>
    <name type="scientific">Pediculus humanus subsp. corporis</name>
    <name type="common">Body louse</name>
    <dbReference type="NCBI Taxonomy" id="121224"/>
    <lineage>
        <taxon>Eukaryota</taxon>
        <taxon>Metazoa</taxon>
        <taxon>Ecdysozoa</taxon>
        <taxon>Arthropoda</taxon>
        <taxon>Hexapoda</taxon>
        <taxon>Insecta</taxon>
        <taxon>Pterygota</taxon>
        <taxon>Neoptera</taxon>
        <taxon>Paraneoptera</taxon>
        <taxon>Psocodea</taxon>
        <taxon>Troctomorpha</taxon>
        <taxon>Phthiraptera</taxon>
        <taxon>Anoplura</taxon>
        <taxon>Pediculidae</taxon>
        <taxon>Pediculus</taxon>
    </lineage>
</organism>
<feature type="disulfide bond" evidence="10">
    <location>
        <begin position="243"/>
        <end position="312"/>
    </location>
</feature>
<dbReference type="GO" id="GO:0005044">
    <property type="term" value="F:scavenger receptor activity"/>
    <property type="evidence" value="ECO:0007669"/>
    <property type="project" value="TreeGrafter"/>
</dbReference>
<keyword evidence="7 10" id="KW-1015">Disulfide bond</keyword>
<feature type="transmembrane region" description="Helical" evidence="12">
    <location>
        <begin position="6"/>
        <end position="26"/>
    </location>
</feature>
<dbReference type="RefSeq" id="XP_002428132.1">
    <property type="nucleotide sequence ID" value="XM_002428087.1"/>
</dbReference>
<keyword evidence="6 12" id="KW-0472">Membrane</keyword>
<evidence type="ECO:0000256" key="5">
    <source>
        <dbReference type="ARBA" id="ARBA00022989"/>
    </source>
</evidence>
<reference evidence="13" key="1">
    <citation type="submission" date="2007-04" db="EMBL/GenBank/DDBJ databases">
        <title>Annotation of Pediculus humanus corporis strain USDA.</title>
        <authorList>
            <person name="Kirkness E."/>
            <person name="Hannick L."/>
            <person name="Hass B."/>
            <person name="Bruggner R."/>
            <person name="Lawson D."/>
            <person name="Bidwell S."/>
            <person name="Joardar V."/>
            <person name="Caler E."/>
            <person name="Walenz B."/>
            <person name="Inman J."/>
            <person name="Schobel S."/>
            <person name="Galinsky K."/>
            <person name="Amedeo P."/>
            <person name="Strausberg R."/>
        </authorList>
    </citation>
    <scope>NUCLEOTIDE SEQUENCE</scope>
    <source>
        <strain evidence="13">USDA</strain>
    </source>
</reference>
<evidence type="ECO:0000256" key="10">
    <source>
        <dbReference type="PIRSR" id="PIRSR605428-52"/>
    </source>
</evidence>
<comment type="similarity">
    <text evidence="2">Belongs to the CD36 family.</text>
</comment>
<evidence type="ECO:0000256" key="4">
    <source>
        <dbReference type="ARBA" id="ARBA00022692"/>
    </source>
</evidence>
<evidence type="ECO:0000256" key="2">
    <source>
        <dbReference type="ARBA" id="ARBA00010532"/>
    </source>
</evidence>
<feature type="compositionally biased region" description="Basic and acidic residues" evidence="11">
    <location>
        <begin position="560"/>
        <end position="572"/>
    </location>
</feature>
<dbReference type="OMA" id="KSMCRAQ"/>
<dbReference type="KEGG" id="phu:Phum_PHUM365540"/>
<evidence type="ECO:0000256" key="9">
    <source>
        <dbReference type="ARBA" id="ARBA00023180"/>
    </source>
</evidence>
<keyword evidence="3" id="KW-1003">Cell membrane</keyword>
<dbReference type="GO" id="GO:0005886">
    <property type="term" value="C:plasma membrane"/>
    <property type="evidence" value="ECO:0007669"/>
    <property type="project" value="UniProtKB-SubCell"/>
</dbReference>
<dbReference type="AlphaFoldDB" id="E0VPT8"/>
<evidence type="ECO:0000256" key="7">
    <source>
        <dbReference type="ARBA" id="ARBA00023157"/>
    </source>
</evidence>
<evidence type="ECO:0000256" key="1">
    <source>
        <dbReference type="ARBA" id="ARBA00004651"/>
    </source>
</evidence>
<evidence type="ECO:0000256" key="11">
    <source>
        <dbReference type="SAM" id="MobiDB-lite"/>
    </source>
</evidence>
<evidence type="ECO:0000256" key="12">
    <source>
        <dbReference type="SAM" id="Phobius"/>
    </source>
</evidence>
<dbReference type="PRINTS" id="PR01609">
    <property type="entry name" value="CD36FAMILY"/>
</dbReference>
<dbReference type="VEuPathDB" id="VectorBase:PHUM365540"/>
<reference evidence="13" key="2">
    <citation type="submission" date="2007-04" db="EMBL/GenBank/DDBJ databases">
        <title>The genome of the human body louse.</title>
        <authorList>
            <consortium name="The Human Body Louse Genome Consortium"/>
            <person name="Kirkness E."/>
            <person name="Walenz B."/>
            <person name="Hass B."/>
            <person name="Bruggner R."/>
            <person name="Strausberg R."/>
        </authorList>
    </citation>
    <scope>NUCLEOTIDE SEQUENCE</scope>
    <source>
        <strain evidence="13">USDA</strain>
    </source>
</reference>
<dbReference type="EnsemblMetazoa" id="PHUM365540-RA">
    <property type="protein sequence ID" value="PHUM365540-PA"/>
    <property type="gene ID" value="PHUM365540"/>
</dbReference>
<dbReference type="EMBL" id="AAZO01004257">
    <property type="status" value="NOT_ANNOTATED_CDS"/>
    <property type="molecule type" value="Genomic_DNA"/>
</dbReference>
<dbReference type="PROSITE" id="PS51257">
    <property type="entry name" value="PROKAR_LIPOPROTEIN"/>
    <property type="match status" value="1"/>
</dbReference>
<feature type="transmembrane region" description="Helical" evidence="12">
    <location>
        <begin position="440"/>
        <end position="461"/>
    </location>
</feature>
<keyword evidence="8 13" id="KW-0675">Receptor</keyword>
<dbReference type="EMBL" id="DS235379">
    <property type="protein sequence ID" value="EEB15394.1"/>
    <property type="molecule type" value="Genomic_DNA"/>
</dbReference>
<dbReference type="PANTHER" id="PTHR11923">
    <property type="entry name" value="SCAVENGER RECEPTOR CLASS B TYPE-1 SR-B1"/>
    <property type="match status" value="1"/>
</dbReference>
<evidence type="ECO:0000256" key="8">
    <source>
        <dbReference type="ARBA" id="ARBA00023170"/>
    </source>
</evidence>
<name>E0VPT8_PEDHC</name>
<feature type="disulfide bond" evidence="10">
    <location>
        <begin position="273"/>
        <end position="330"/>
    </location>
</feature>
<comment type="subcellular location">
    <subcellularLocation>
        <location evidence="1">Cell membrane</location>
        <topology evidence="1">Multi-pass membrane protein</topology>
    </subcellularLocation>
</comment>
<sequence length="664" mass="75971">MIFERVFLFMLIGFIGIIAGCLVLFVDPYDLLFKFKINLKHRGEIFELWKTPPVELYLRVFLFNVTNREAFLEGREKLKVKEVGPYVYREYMEHMNVSFNSNGTMTSSPAHPLKWVPELSNGTEEDLLILPNIALLSFANVMLDKPYLSRMAVNLWIRQTDSNPLVQMTARQFMFGYESTLVTVGNRLLPSWIIFDKLGLIDRMYDFDGDVSTFYTGDNDLSKSGLLATYNRSPKLPQWDLPCGRVNDSSDGTKFPSFINPNDSLLFFRKSLCRAMPLVRGNETSRNSLKGYLYHFPENAMDNGASNIENKCFCRKGKCFPRGLLDVTDCYYGFPIALSYPHFYQADPKLKDEVDGCNPDPERHRTFFVVQPETGLPLEVAVRMQINMAFGDLTPMARVGRFKNMVLPLLWTETRMYGLPSDLSLLFQMYINIFPNVQNAIIYLLFSGGVIFFFAAIIKLLRSKSVIQETGTSNYTINCQTHKFNNADEKETKFIKSPLFNSKDVISDIIDEGKQVIFGKKKNKNSVNNSVYRETTRRKSSISTFVSLITKNQNPHKGKTKSEIYDGKKSSDDSTEVTLLNSPETSDNNLSPNNSEKNLFFGEDNTNFSDNEYDNDDDDDDDEIRGDDNSSDEPEMTKKSKSKKNFEIFDVDLSLLDSLKEDIV</sequence>
<dbReference type="GO" id="GO:0005737">
    <property type="term" value="C:cytoplasm"/>
    <property type="evidence" value="ECO:0007669"/>
    <property type="project" value="TreeGrafter"/>
</dbReference>
<dbReference type="Pfam" id="PF01130">
    <property type="entry name" value="CD36"/>
    <property type="match status" value="1"/>
</dbReference>
<feature type="compositionally biased region" description="Acidic residues" evidence="11">
    <location>
        <begin position="611"/>
        <end position="634"/>
    </location>
</feature>
<gene>
    <name evidence="14" type="primary">8233570</name>
    <name evidence="13" type="ORF">Phum_PHUM365540</name>
</gene>
<feature type="compositionally biased region" description="Polar residues" evidence="11">
    <location>
        <begin position="576"/>
        <end position="597"/>
    </location>
</feature>
<dbReference type="GeneID" id="8233570"/>